<dbReference type="Pfam" id="PF00703">
    <property type="entry name" value="Glyco_hydro_2"/>
    <property type="match status" value="1"/>
</dbReference>
<feature type="chain" id="PRO_5009284904" evidence="5">
    <location>
        <begin position="30"/>
        <end position="888"/>
    </location>
</feature>
<dbReference type="InterPro" id="IPR008979">
    <property type="entry name" value="Galactose-bd-like_sf"/>
</dbReference>
<dbReference type="Pfam" id="PF18368">
    <property type="entry name" value="Ig_GlcNase"/>
    <property type="match status" value="1"/>
</dbReference>
<feature type="domain" description="Beta-mannosidase-like galactose-binding" evidence="9">
    <location>
        <begin position="63"/>
        <end position="228"/>
    </location>
</feature>
<accession>A0A1H5TDE6</accession>
<dbReference type="EMBL" id="FNVA01000001">
    <property type="protein sequence ID" value="SEF60793.1"/>
    <property type="molecule type" value="Genomic_DNA"/>
</dbReference>
<dbReference type="PANTHER" id="PTHR43536">
    <property type="entry name" value="MANNOSYLGLYCOPROTEIN ENDO-BETA-MANNOSIDASE"/>
    <property type="match status" value="1"/>
</dbReference>
<comment type="similarity">
    <text evidence="1">Belongs to the glycosyl hydrolase 2 family.</text>
</comment>
<keyword evidence="5" id="KW-0732">Signal</keyword>
<organism evidence="10 11">
    <name type="scientific">Bryocella elongata</name>
    <dbReference type="NCBI Taxonomy" id="863522"/>
    <lineage>
        <taxon>Bacteria</taxon>
        <taxon>Pseudomonadati</taxon>
        <taxon>Acidobacteriota</taxon>
        <taxon>Terriglobia</taxon>
        <taxon>Terriglobales</taxon>
        <taxon>Acidobacteriaceae</taxon>
        <taxon>Bryocella</taxon>
    </lineage>
</organism>
<proteinExistence type="inferred from homology"/>
<gene>
    <name evidence="10" type="ORF">SAMN05421819_0567</name>
</gene>
<dbReference type="RefSeq" id="WP_235011301.1">
    <property type="nucleotide sequence ID" value="NZ_FNVA01000001.1"/>
</dbReference>
<dbReference type="SUPFAM" id="SSF49303">
    <property type="entry name" value="beta-Galactosidase/glucuronidase domain"/>
    <property type="match status" value="3"/>
</dbReference>
<reference evidence="10 11" key="1">
    <citation type="submission" date="2016-10" db="EMBL/GenBank/DDBJ databases">
        <authorList>
            <person name="de Groot N.N."/>
        </authorList>
    </citation>
    <scope>NUCLEOTIDE SEQUENCE [LARGE SCALE GENOMIC DNA]</scope>
    <source>
        <strain evidence="10 11">DSM 22489</strain>
    </source>
</reference>
<dbReference type="Gene3D" id="2.60.120.260">
    <property type="entry name" value="Galactose-binding domain-like"/>
    <property type="match status" value="1"/>
</dbReference>
<evidence type="ECO:0000256" key="3">
    <source>
        <dbReference type="ARBA" id="ARBA00023295"/>
    </source>
</evidence>
<evidence type="ECO:0000256" key="2">
    <source>
        <dbReference type="ARBA" id="ARBA00022801"/>
    </source>
</evidence>
<keyword evidence="2" id="KW-0378">Hydrolase</keyword>
<evidence type="ECO:0000256" key="1">
    <source>
        <dbReference type="ARBA" id="ARBA00007401"/>
    </source>
</evidence>
<dbReference type="InterPro" id="IPR013783">
    <property type="entry name" value="Ig-like_fold"/>
</dbReference>
<dbReference type="Gene3D" id="3.20.20.80">
    <property type="entry name" value="Glycosidases"/>
    <property type="match status" value="1"/>
</dbReference>
<dbReference type="GO" id="GO:0004553">
    <property type="term" value="F:hydrolase activity, hydrolyzing O-glycosyl compounds"/>
    <property type="evidence" value="ECO:0007669"/>
    <property type="project" value="InterPro"/>
</dbReference>
<evidence type="ECO:0000259" key="9">
    <source>
        <dbReference type="Pfam" id="PF22666"/>
    </source>
</evidence>
<protein>
    <submittedName>
        <fullName evidence="10">Beta-galactosidase/beta-glucuronidase</fullName>
    </submittedName>
</protein>
<sequence length="888" mass="97636">MLTFPVSPRRILVLLFASLTLGFAGNAVAQTSGAMEVSAGWKLEDAAKVTATGAAVSRAGFDASSWHAAIVPGTVLANLVRDGVYPDPMFGENNRPDVIPESLARTSWWYRTTVRVPASYAHRHVWLNFDGINYSSGIWVNGKQVGSTLGAFRRGHFDVTNVVAPGSIATIAILVAPEPHPGDPIEHTIANGVGKNGGITASDGPTFLATIGWDWIPGIRDRDTGIWQKVTLSSSGPVEVVDPLVTTDLPLPRTDTAEVAVKATLHNVSQTPQSGVLEGSFEGVHFTVPVQIAAESSKTVLLTSAQIDALHIANPRLWWPNGYGPQNMYHLRLVFRSHGVVSDQLTVPFGIRKITYSVPDSPNLTIAVNGVRVFIRGGNWGFDEALKRDTRTRLDAKIHMHALARMNMIRNWVGQSTSEDFYELCDQYGILLWDEFFQPNPSDGPNPDDVDSYLANVRDKILRYRNHPSIALWCARNEGYPPPAIDAGIRNLMTELEPTRLYQPSSTEGRGVHSSGPYYWREPRAFYAYNEAFKTETGSVSIPTLESVHGMMPEKDWETINDDWAEHDLARGAQRGNLYPIELAKRYGPIRNLADFVRKGQLANYEAYRAMYEGRNAKMFAPETGVITWMSNPAQPSFVWQLYHYDLEANSSLYAVQKASEPVHIQWDEDNDHLAVINNLPALLTDAKATATFYTAGGEKLDERSFDVAANGSSVADLGELKSPPTTSPVVVLRLQLISHEGERLSENTYWRGVKNPDELEGLNSMPKASLTAVPEIRSGKLGLTLSNPGPGIALMVHVQLRRLDDNKRVLPAFAAENYITLLPGETRTISIDADPSLLHGTRPLYMIDGWNVTVPRTSFSAGEVRPNLDADPQHTPETGLPMAAPAK</sequence>
<name>A0A1H5TDE6_9BACT</name>
<dbReference type="InterPro" id="IPR006103">
    <property type="entry name" value="Glyco_hydro_2_cat"/>
</dbReference>
<evidence type="ECO:0000256" key="5">
    <source>
        <dbReference type="SAM" id="SignalP"/>
    </source>
</evidence>
<feature type="domain" description="Exo-beta-D-glucosaminidase Ig-fold" evidence="8">
    <location>
        <begin position="749"/>
        <end position="853"/>
    </location>
</feature>
<dbReference type="Pfam" id="PF02836">
    <property type="entry name" value="Glyco_hydro_2_C"/>
    <property type="match status" value="1"/>
</dbReference>
<feature type="region of interest" description="Disordered" evidence="4">
    <location>
        <begin position="864"/>
        <end position="888"/>
    </location>
</feature>
<dbReference type="AlphaFoldDB" id="A0A1H5TDE6"/>
<evidence type="ECO:0000313" key="10">
    <source>
        <dbReference type="EMBL" id="SEF60793.1"/>
    </source>
</evidence>
<dbReference type="InterPro" id="IPR006102">
    <property type="entry name" value="Ig-like_GH2"/>
</dbReference>
<keyword evidence="3" id="KW-0326">Glycosidase</keyword>
<keyword evidence="11" id="KW-1185">Reference proteome</keyword>
<dbReference type="InterPro" id="IPR054593">
    <property type="entry name" value="Beta-mannosidase-like_N2"/>
</dbReference>
<dbReference type="InterPro" id="IPR043534">
    <property type="entry name" value="EBDG/EBM"/>
</dbReference>
<dbReference type="PANTHER" id="PTHR43536:SF1">
    <property type="entry name" value="MANNOSYLGLYCOPROTEIN ENDO-BETA-MANNOSIDASE"/>
    <property type="match status" value="1"/>
</dbReference>
<dbReference type="SUPFAM" id="SSF49785">
    <property type="entry name" value="Galactose-binding domain-like"/>
    <property type="match status" value="1"/>
</dbReference>
<dbReference type="InterPro" id="IPR041351">
    <property type="entry name" value="Ig_GlcNase"/>
</dbReference>
<dbReference type="GO" id="GO:0005975">
    <property type="term" value="P:carbohydrate metabolic process"/>
    <property type="evidence" value="ECO:0007669"/>
    <property type="project" value="InterPro"/>
</dbReference>
<dbReference type="Pfam" id="PF22666">
    <property type="entry name" value="Glyco_hydro_2_N2"/>
    <property type="match status" value="1"/>
</dbReference>
<dbReference type="Gene3D" id="2.60.40.10">
    <property type="entry name" value="Immunoglobulins"/>
    <property type="match status" value="3"/>
</dbReference>
<feature type="signal peptide" evidence="5">
    <location>
        <begin position="1"/>
        <end position="29"/>
    </location>
</feature>
<feature type="domain" description="Glycoside hydrolase family 2 immunoglobulin-like beta-sandwich" evidence="6">
    <location>
        <begin position="240"/>
        <end position="352"/>
    </location>
</feature>
<evidence type="ECO:0000313" key="11">
    <source>
        <dbReference type="Proteomes" id="UP000236728"/>
    </source>
</evidence>
<dbReference type="Proteomes" id="UP000236728">
    <property type="component" value="Unassembled WGS sequence"/>
</dbReference>
<dbReference type="InterPro" id="IPR036156">
    <property type="entry name" value="Beta-gal/glucu_dom_sf"/>
</dbReference>
<feature type="domain" description="Glycoside hydrolase family 2 catalytic" evidence="7">
    <location>
        <begin position="417"/>
        <end position="503"/>
    </location>
</feature>
<evidence type="ECO:0000259" key="7">
    <source>
        <dbReference type="Pfam" id="PF02836"/>
    </source>
</evidence>
<dbReference type="InterPro" id="IPR017853">
    <property type="entry name" value="GH"/>
</dbReference>
<evidence type="ECO:0000259" key="6">
    <source>
        <dbReference type="Pfam" id="PF00703"/>
    </source>
</evidence>
<evidence type="ECO:0000256" key="4">
    <source>
        <dbReference type="SAM" id="MobiDB-lite"/>
    </source>
</evidence>
<dbReference type="SUPFAM" id="SSF51445">
    <property type="entry name" value="(Trans)glycosidases"/>
    <property type="match status" value="1"/>
</dbReference>
<evidence type="ECO:0000259" key="8">
    <source>
        <dbReference type="Pfam" id="PF18368"/>
    </source>
</evidence>